<protein>
    <submittedName>
        <fullName evidence="3">LytR family transcriptional attenuator</fullName>
    </submittedName>
</protein>
<accession>A0A2T6BCG7</accession>
<dbReference type="InterPro" id="IPR004474">
    <property type="entry name" value="LytR_CpsA_psr"/>
</dbReference>
<dbReference type="AlphaFoldDB" id="A0A2T6BCG7"/>
<dbReference type="NCBIfam" id="TIGR00350">
    <property type="entry name" value="lytR_cpsA_psr"/>
    <property type="match status" value="1"/>
</dbReference>
<feature type="domain" description="Cell envelope-related transcriptional attenuator" evidence="2">
    <location>
        <begin position="76"/>
        <end position="218"/>
    </location>
</feature>
<dbReference type="InterPro" id="IPR050922">
    <property type="entry name" value="LytR/CpsA/Psr_CW_biosynth"/>
</dbReference>
<evidence type="ECO:0000313" key="4">
    <source>
        <dbReference type="Proteomes" id="UP000244240"/>
    </source>
</evidence>
<dbReference type="PANTHER" id="PTHR33392">
    <property type="entry name" value="POLYISOPRENYL-TEICHOIC ACID--PEPTIDOGLYCAN TEICHOIC ACID TRANSFERASE TAGU"/>
    <property type="match status" value="1"/>
</dbReference>
<comment type="similarity">
    <text evidence="1">Belongs to the LytR/CpsA/Psr (LCP) family.</text>
</comment>
<proteinExistence type="inferred from homology"/>
<gene>
    <name evidence="3" type="ORF">C8P63_1262</name>
</gene>
<evidence type="ECO:0000259" key="2">
    <source>
        <dbReference type="Pfam" id="PF03816"/>
    </source>
</evidence>
<dbReference type="OrthoDB" id="27330at2"/>
<name>A0A2T6BCG7_9BACL</name>
<evidence type="ECO:0000313" key="3">
    <source>
        <dbReference type="EMBL" id="PTX53716.1"/>
    </source>
</evidence>
<organism evidence="3 4">
    <name type="scientific">Melghirimyces profundicolus</name>
    <dbReference type="NCBI Taxonomy" id="1242148"/>
    <lineage>
        <taxon>Bacteria</taxon>
        <taxon>Bacillati</taxon>
        <taxon>Bacillota</taxon>
        <taxon>Bacilli</taxon>
        <taxon>Bacillales</taxon>
        <taxon>Thermoactinomycetaceae</taxon>
        <taxon>Melghirimyces</taxon>
    </lineage>
</organism>
<evidence type="ECO:0000256" key="1">
    <source>
        <dbReference type="ARBA" id="ARBA00006068"/>
    </source>
</evidence>
<keyword evidence="4" id="KW-1185">Reference proteome</keyword>
<reference evidence="3 4" key="1">
    <citation type="submission" date="2018-04" db="EMBL/GenBank/DDBJ databases">
        <title>Genomic Encyclopedia of Archaeal and Bacterial Type Strains, Phase II (KMG-II): from individual species to whole genera.</title>
        <authorList>
            <person name="Goeker M."/>
        </authorList>
    </citation>
    <scope>NUCLEOTIDE SEQUENCE [LARGE SCALE GENOMIC DNA]</scope>
    <source>
        <strain evidence="3 4">DSM 45787</strain>
    </source>
</reference>
<sequence>MKWLKIFFILVLLAAGGAGGYAYYLYDAAQDAAKQMYEPGKKKPSALRDEDVSVENRDPISILILGVDEREGDRGRTDTMMVMTVNPKAGSVLMFSIPRDTRTEIPGRGPDKINHAYAYGGVPLAMQTVERFLHVPMDYYVKVNMEGFETIVDQLGGVDVHNEFAFHLEGYDFPEGNLHLNGAEALKYSRMRKDDPRGDIGRGERQQEVLTQVMRKAKNPSVLTKLSSILESLGTNVKTNLSPDELQAMAGDYRSSMNDIEPLQVNGRGEKRGGVWYYIVPEAERKRISGVLNRQLGLS</sequence>
<dbReference type="RefSeq" id="WP_108025555.1">
    <property type="nucleotide sequence ID" value="NZ_QBKR01000026.1"/>
</dbReference>
<dbReference type="Proteomes" id="UP000244240">
    <property type="component" value="Unassembled WGS sequence"/>
</dbReference>
<dbReference type="Gene3D" id="3.40.630.190">
    <property type="entry name" value="LCP protein"/>
    <property type="match status" value="1"/>
</dbReference>
<dbReference type="Pfam" id="PF03816">
    <property type="entry name" value="LytR_cpsA_psr"/>
    <property type="match status" value="1"/>
</dbReference>
<comment type="caution">
    <text evidence="3">The sequence shown here is derived from an EMBL/GenBank/DDBJ whole genome shotgun (WGS) entry which is preliminary data.</text>
</comment>
<dbReference type="EMBL" id="QBKR01000026">
    <property type="protein sequence ID" value="PTX53716.1"/>
    <property type="molecule type" value="Genomic_DNA"/>
</dbReference>
<dbReference type="PANTHER" id="PTHR33392:SF6">
    <property type="entry name" value="POLYISOPRENYL-TEICHOIC ACID--PEPTIDOGLYCAN TEICHOIC ACID TRANSFERASE TAGU"/>
    <property type="match status" value="1"/>
</dbReference>